<dbReference type="SUPFAM" id="SSF53474">
    <property type="entry name" value="alpha/beta-Hydrolases"/>
    <property type="match status" value="1"/>
</dbReference>
<evidence type="ECO:0000256" key="1">
    <source>
        <dbReference type="ARBA" id="ARBA00008645"/>
    </source>
</evidence>
<protein>
    <submittedName>
        <fullName evidence="3">Alpha/beta hydrolase</fullName>
    </submittedName>
</protein>
<evidence type="ECO:0000313" key="3">
    <source>
        <dbReference type="EMBL" id="TXK22478.1"/>
    </source>
</evidence>
<reference evidence="3 4" key="1">
    <citation type="submission" date="2019-08" db="EMBL/GenBank/DDBJ databases">
        <authorList>
            <person name="Shi S."/>
        </authorList>
    </citation>
    <scope>NUCLEOTIDE SEQUENCE [LARGE SCALE GENOMIC DNA]</scope>
    <source>
        <strain evidence="3 4">GY10130</strain>
    </source>
</reference>
<proteinExistence type="inferred from homology"/>
<dbReference type="Proteomes" id="UP000321926">
    <property type="component" value="Unassembled WGS sequence"/>
</dbReference>
<keyword evidence="4" id="KW-1185">Reference proteome</keyword>
<keyword evidence="3" id="KW-0378">Hydrolase</keyword>
<dbReference type="EMBL" id="VRTY01000155">
    <property type="protein sequence ID" value="TXK22478.1"/>
    <property type="molecule type" value="Genomic_DNA"/>
</dbReference>
<dbReference type="PRINTS" id="PR00111">
    <property type="entry name" value="ABHYDROLASE"/>
</dbReference>
<dbReference type="Gene3D" id="3.40.50.1820">
    <property type="entry name" value="alpha/beta hydrolase"/>
    <property type="match status" value="1"/>
</dbReference>
<dbReference type="AlphaFoldDB" id="A0A5C8ILS8"/>
<gene>
    <name evidence="3" type="ORF">FVR03_22990</name>
</gene>
<evidence type="ECO:0000259" key="2">
    <source>
        <dbReference type="Pfam" id="PF12697"/>
    </source>
</evidence>
<dbReference type="PANTHER" id="PTHR43039">
    <property type="entry name" value="ESTERASE-RELATED"/>
    <property type="match status" value="1"/>
</dbReference>
<accession>A0A5C8ILS8</accession>
<comment type="caution">
    <text evidence="3">The sequence shown here is derived from an EMBL/GenBank/DDBJ whole genome shotgun (WGS) entry which is preliminary data.</text>
</comment>
<dbReference type="Pfam" id="PF12697">
    <property type="entry name" value="Abhydrolase_6"/>
    <property type="match status" value="1"/>
</dbReference>
<sequence length="264" mass="29343">MQLLKRNNVHIFGKGNQALIFGHGFGCDQNMWRYVTPAFLRNFKIVLFDHVGSGSSDLSAYNWIKYNTLEGYADDIIELCQELNLYSAVYVGHSVGAMIGILSAIKAPSHFEKLILVGPSPCYYNDGDYTGGFEYQDIQAMLTYMDQDYGGWANSFAPFIMGNPEEPSLGEELAASFCNTNAAIARHFAEVTFLSDNREDLPKLKTKSLILQCSHDMIAPEEVGHYVHQHITGSTLINLRATGHCPNLSAPLETIAAMEDFLLQ</sequence>
<dbReference type="RefSeq" id="WP_147924122.1">
    <property type="nucleotide sequence ID" value="NZ_VRTY01000155.1"/>
</dbReference>
<feature type="domain" description="AB hydrolase-1" evidence="2">
    <location>
        <begin position="19"/>
        <end position="257"/>
    </location>
</feature>
<dbReference type="InterPro" id="IPR000073">
    <property type="entry name" value="AB_hydrolase_1"/>
</dbReference>
<dbReference type="OrthoDB" id="9780932at2"/>
<organism evidence="3 4">
    <name type="scientific">Pontibacter qinzhouensis</name>
    <dbReference type="NCBI Taxonomy" id="2603253"/>
    <lineage>
        <taxon>Bacteria</taxon>
        <taxon>Pseudomonadati</taxon>
        <taxon>Bacteroidota</taxon>
        <taxon>Cytophagia</taxon>
        <taxon>Cytophagales</taxon>
        <taxon>Hymenobacteraceae</taxon>
        <taxon>Pontibacter</taxon>
    </lineage>
</organism>
<name>A0A5C8ILS8_9BACT</name>
<comment type="similarity">
    <text evidence="1">Belongs to the AB hydrolase superfamily.</text>
</comment>
<dbReference type="GO" id="GO:0016787">
    <property type="term" value="F:hydrolase activity"/>
    <property type="evidence" value="ECO:0007669"/>
    <property type="project" value="UniProtKB-KW"/>
</dbReference>
<dbReference type="InterPro" id="IPR029058">
    <property type="entry name" value="AB_hydrolase_fold"/>
</dbReference>
<evidence type="ECO:0000313" key="4">
    <source>
        <dbReference type="Proteomes" id="UP000321926"/>
    </source>
</evidence>